<feature type="domain" description="PhnB-like" evidence="1">
    <location>
        <begin position="8"/>
        <end position="128"/>
    </location>
</feature>
<dbReference type="Proteomes" id="UP001207742">
    <property type="component" value="Unassembled WGS sequence"/>
</dbReference>
<comment type="caution">
    <text evidence="2">The sequence shown here is derived from an EMBL/GenBank/DDBJ whole genome shotgun (WGS) entry which is preliminary data.</text>
</comment>
<sequence length="168" mass="19122">MKKLISQQKITTCLWFDTQAAEAVDYYLRIFKDAQKGIVTYYGKEDIDIHGMPEGTELTIAFTLEGQSFLAMNGGPHFQFTPAISLVVNCDTQEEIDYYWQHLIQGGDEKAQMCGWLKDKYGLSWQIVPTILPELLQDPDETKSGKVMQAIHKMKKLDIAALQAAYHQ</sequence>
<dbReference type="RefSeq" id="WP_264730158.1">
    <property type="nucleotide sequence ID" value="NZ_JAPDNR010000001.1"/>
</dbReference>
<gene>
    <name evidence="2" type="ORF">OL497_11360</name>
</gene>
<dbReference type="InterPro" id="IPR028973">
    <property type="entry name" value="PhnB-like"/>
</dbReference>
<dbReference type="Pfam" id="PF06983">
    <property type="entry name" value="3-dmu-9_3-mt"/>
    <property type="match status" value="1"/>
</dbReference>
<dbReference type="PANTHER" id="PTHR33990:SF2">
    <property type="entry name" value="PHNB-LIKE DOMAIN-CONTAINING PROTEIN"/>
    <property type="match status" value="1"/>
</dbReference>
<name>A0ABT3IL31_9BACT</name>
<reference evidence="2 3" key="1">
    <citation type="submission" date="2022-10" db="EMBL/GenBank/DDBJ databases">
        <title>Chitinophaga nivalis PC15 sp. nov., isolated from Pyeongchang county, South Korea.</title>
        <authorList>
            <person name="Trinh H.N."/>
        </authorList>
    </citation>
    <scope>NUCLEOTIDE SEQUENCE [LARGE SCALE GENOMIC DNA]</scope>
    <source>
        <strain evidence="2 3">PC14</strain>
    </source>
</reference>
<protein>
    <submittedName>
        <fullName evidence="2">VOC family protein</fullName>
    </submittedName>
</protein>
<proteinExistence type="predicted"/>
<evidence type="ECO:0000313" key="3">
    <source>
        <dbReference type="Proteomes" id="UP001207742"/>
    </source>
</evidence>
<dbReference type="InterPro" id="IPR009725">
    <property type="entry name" value="3_dmu_93_MTrfase"/>
</dbReference>
<dbReference type="InterPro" id="IPR029068">
    <property type="entry name" value="Glyas_Bleomycin-R_OHBP_Dase"/>
</dbReference>
<dbReference type="EMBL" id="JAPDNS010000001">
    <property type="protein sequence ID" value="MCW3484495.1"/>
    <property type="molecule type" value="Genomic_DNA"/>
</dbReference>
<dbReference type="PANTHER" id="PTHR33990">
    <property type="entry name" value="PROTEIN YJDN-RELATED"/>
    <property type="match status" value="1"/>
</dbReference>
<evidence type="ECO:0000313" key="2">
    <source>
        <dbReference type="EMBL" id="MCW3484495.1"/>
    </source>
</evidence>
<organism evidence="2 3">
    <name type="scientific">Chitinophaga nivalis</name>
    <dbReference type="NCBI Taxonomy" id="2991709"/>
    <lineage>
        <taxon>Bacteria</taxon>
        <taxon>Pseudomonadati</taxon>
        <taxon>Bacteroidota</taxon>
        <taxon>Chitinophagia</taxon>
        <taxon>Chitinophagales</taxon>
        <taxon>Chitinophagaceae</taxon>
        <taxon>Chitinophaga</taxon>
    </lineage>
</organism>
<evidence type="ECO:0000259" key="1">
    <source>
        <dbReference type="Pfam" id="PF06983"/>
    </source>
</evidence>
<dbReference type="SUPFAM" id="SSF54593">
    <property type="entry name" value="Glyoxalase/Bleomycin resistance protein/Dihydroxybiphenyl dioxygenase"/>
    <property type="match status" value="1"/>
</dbReference>
<dbReference type="Gene3D" id="3.10.180.10">
    <property type="entry name" value="2,3-Dihydroxybiphenyl 1,2-Dioxygenase, domain 1"/>
    <property type="match status" value="1"/>
</dbReference>
<accession>A0ABT3IL31</accession>
<keyword evidence="3" id="KW-1185">Reference proteome</keyword>
<dbReference type="PIRSF" id="PIRSF021700">
    <property type="entry name" value="3_dmu_93_MTrfase"/>
    <property type="match status" value="1"/>
</dbReference>
<dbReference type="CDD" id="cd06588">
    <property type="entry name" value="PhnB_like"/>
    <property type="match status" value="1"/>
</dbReference>